<dbReference type="InterPro" id="IPR036393">
    <property type="entry name" value="AceGlu_kinase-like_sf"/>
</dbReference>
<comment type="pathway">
    <text evidence="8">Amino-acid biosynthesis; L-threonine biosynthesis; L-threonine from L-aspartate: step 1/5.</text>
</comment>
<dbReference type="GO" id="GO:0009090">
    <property type="term" value="P:homoserine biosynthetic process"/>
    <property type="evidence" value="ECO:0007669"/>
    <property type="project" value="TreeGrafter"/>
</dbReference>
<dbReference type="Pfam" id="PF00696">
    <property type="entry name" value="AA_kinase"/>
    <property type="match status" value="1"/>
</dbReference>
<dbReference type="UniPathway" id="UPA00034">
    <property type="reaction ID" value="UER00015"/>
</dbReference>
<dbReference type="Gene3D" id="3.40.1160.10">
    <property type="entry name" value="Acetylglutamate kinase-like"/>
    <property type="match status" value="1"/>
</dbReference>
<dbReference type="GO" id="GO:0005829">
    <property type="term" value="C:cytosol"/>
    <property type="evidence" value="ECO:0007669"/>
    <property type="project" value="TreeGrafter"/>
</dbReference>
<dbReference type="InterPro" id="IPR001341">
    <property type="entry name" value="Asp_kinase"/>
</dbReference>
<dbReference type="UniPathway" id="UPA00050">
    <property type="reaction ID" value="UER00461"/>
</dbReference>
<dbReference type="GO" id="GO:0004072">
    <property type="term" value="F:aspartate kinase activity"/>
    <property type="evidence" value="ECO:0007669"/>
    <property type="project" value="UniProtKB-EC"/>
</dbReference>
<comment type="pathway">
    <text evidence="8">Amino-acid biosynthesis; L-methionine biosynthesis via de novo pathway; L-homoserine from L-aspartate: step 1/3.</text>
</comment>
<keyword evidence="3 7" id="KW-0808">Transferase</keyword>
<evidence type="ECO:0000256" key="5">
    <source>
        <dbReference type="ARBA" id="ARBA00022777"/>
    </source>
</evidence>
<comment type="similarity">
    <text evidence="2 7">Belongs to the aspartokinase family.</text>
</comment>
<evidence type="ECO:0000256" key="7">
    <source>
        <dbReference type="RuleBase" id="RU003448"/>
    </source>
</evidence>
<evidence type="ECO:0000313" key="11">
    <source>
        <dbReference type="Proteomes" id="UP000537126"/>
    </source>
</evidence>
<reference evidence="10 11" key="1">
    <citation type="submission" date="2020-03" db="EMBL/GenBank/DDBJ databases">
        <title>Genomic Encyclopedia of Type Strains, Phase IV (KMG-IV): sequencing the most valuable type-strain genomes for metagenomic binning, comparative biology and taxonomic classification.</title>
        <authorList>
            <person name="Goeker M."/>
        </authorList>
    </citation>
    <scope>NUCLEOTIDE SEQUENCE [LARGE SCALE GENOMIC DNA]</scope>
    <source>
        <strain evidence="10 11">DSM 5718</strain>
    </source>
</reference>
<dbReference type="EC" id="2.7.2.4" evidence="7"/>
<dbReference type="GO" id="GO:0005524">
    <property type="term" value="F:ATP binding"/>
    <property type="evidence" value="ECO:0007669"/>
    <property type="project" value="UniProtKB-KW"/>
</dbReference>
<keyword evidence="5 7" id="KW-0418">Kinase</keyword>
<dbReference type="InterPro" id="IPR042199">
    <property type="entry name" value="AsparK_Bifunc_asparK/hSer_DH"/>
</dbReference>
<gene>
    <name evidence="10" type="ORF">FHS56_001635</name>
</gene>
<dbReference type="GO" id="GO:0009088">
    <property type="term" value="P:threonine biosynthetic process"/>
    <property type="evidence" value="ECO:0007669"/>
    <property type="project" value="UniProtKB-UniPathway"/>
</dbReference>
<accession>A0A846MRY6</accession>
<sequence length="422" mass="47916">MKVFKFGGASVKDAEAIRNVAHIIQTQGSPRELLVVVSAMGKTTNALEKLLDNYFAKKDYEQDFRTLYDYHMNAARALFPEGHPAFQAMERLFVRLRYTLLHHTRPENYHESYDQVVSFGELLSSTLISHFLQSSGIAHRWIDARDYIKTDTSWRKAQVDWAWSEHLIQTELRPVLQEQIVVTQGFIGGTLGGRTTTLGREGSDYSAALFAAALNAESVTVWKDVPGVLNADPKHYAFASLFEHLSYRQAAEMTFYGASVIHPNTIRPLASKNIPLLVRSFLTPTKNGTRIDAEGGNIQKACVIRKENQCLVSFAVKDLAFITEERISYVLDACHRLHLKLNLIQSSALSLSVCFDDRPEYVEELRQLLQEDFSIAYNKNLLLITILNYDSALYEEVKGKRPVILQQATRKHIRFLVPMDES</sequence>
<dbReference type="Proteomes" id="UP000537126">
    <property type="component" value="Unassembled WGS sequence"/>
</dbReference>
<dbReference type="InterPro" id="IPR001048">
    <property type="entry name" value="Asp/Glu/Uridylate_kinase"/>
</dbReference>
<proteinExistence type="inferred from homology"/>
<dbReference type="SUPFAM" id="SSF53633">
    <property type="entry name" value="Carbamate kinase-like"/>
    <property type="match status" value="1"/>
</dbReference>
<dbReference type="EMBL" id="JAASRN010000002">
    <property type="protein sequence ID" value="NIK74122.1"/>
    <property type="molecule type" value="Genomic_DNA"/>
</dbReference>
<name>A0A846MRY6_9BACT</name>
<organism evidence="10 11">
    <name type="scientific">Thermonema lapsum</name>
    <dbReference type="NCBI Taxonomy" id="28195"/>
    <lineage>
        <taxon>Bacteria</taxon>
        <taxon>Pseudomonadati</taxon>
        <taxon>Bacteroidota</taxon>
        <taxon>Cytophagia</taxon>
        <taxon>Cytophagales</taxon>
        <taxon>Thermonemataceae</taxon>
        <taxon>Thermonema</taxon>
    </lineage>
</organism>
<evidence type="ECO:0000256" key="6">
    <source>
        <dbReference type="ARBA" id="ARBA00022840"/>
    </source>
</evidence>
<dbReference type="AlphaFoldDB" id="A0A846MRY6"/>
<comment type="catalytic activity">
    <reaction evidence="7">
        <text>L-aspartate + ATP = 4-phospho-L-aspartate + ADP</text>
        <dbReference type="Rhea" id="RHEA:23776"/>
        <dbReference type="ChEBI" id="CHEBI:29991"/>
        <dbReference type="ChEBI" id="CHEBI:30616"/>
        <dbReference type="ChEBI" id="CHEBI:57535"/>
        <dbReference type="ChEBI" id="CHEBI:456216"/>
        <dbReference type="EC" id="2.7.2.4"/>
    </reaction>
</comment>
<dbReference type="PANTHER" id="PTHR21499:SF59">
    <property type="entry name" value="ASPARTOKINASE"/>
    <property type="match status" value="1"/>
</dbReference>
<evidence type="ECO:0000256" key="8">
    <source>
        <dbReference type="RuleBase" id="RU004249"/>
    </source>
</evidence>
<protein>
    <recommendedName>
        <fullName evidence="7">Aspartokinase</fullName>
        <ecNumber evidence="7">2.7.2.4</ecNumber>
    </recommendedName>
</protein>
<dbReference type="RefSeq" id="WP_166919493.1">
    <property type="nucleotide sequence ID" value="NZ_JAASRN010000002.1"/>
</dbReference>
<dbReference type="Gene3D" id="1.20.120.1320">
    <property type="entry name" value="Aspartokinase, catalytic domain"/>
    <property type="match status" value="1"/>
</dbReference>
<keyword evidence="4" id="KW-0547">Nucleotide-binding</keyword>
<keyword evidence="8" id="KW-0028">Amino-acid biosynthesis</keyword>
<dbReference type="GO" id="GO:0009089">
    <property type="term" value="P:lysine biosynthetic process via diaminopimelate"/>
    <property type="evidence" value="ECO:0007669"/>
    <property type="project" value="UniProtKB-UniPathway"/>
</dbReference>
<keyword evidence="6" id="KW-0067">ATP-binding</keyword>
<evidence type="ECO:0000259" key="9">
    <source>
        <dbReference type="Pfam" id="PF00696"/>
    </source>
</evidence>
<dbReference type="UniPathway" id="UPA00051">
    <property type="reaction ID" value="UER00462"/>
</dbReference>
<dbReference type="PANTHER" id="PTHR21499">
    <property type="entry name" value="ASPARTATE KINASE"/>
    <property type="match status" value="1"/>
</dbReference>
<comment type="caution">
    <text evidence="10">The sequence shown here is derived from an EMBL/GenBank/DDBJ whole genome shotgun (WGS) entry which is preliminary data.</text>
</comment>
<evidence type="ECO:0000256" key="2">
    <source>
        <dbReference type="ARBA" id="ARBA00010122"/>
    </source>
</evidence>
<dbReference type="NCBIfam" id="TIGR00657">
    <property type="entry name" value="asp_kinases"/>
    <property type="match status" value="1"/>
</dbReference>
<evidence type="ECO:0000256" key="4">
    <source>
        <dbReference type="ARBA" id="ARBA00022741"/>
    </source>
</evidence>
<feature type="domain" description="Aspartate/glutamate/uridylate kinase" evidence="9">
    <location>
        <begin position="2"/>
        <end position="280"/>
    </location>
</feature>
<keyword evidence="11" id="KW-1185">Reference proteome</keyword>
<evidence type="ECO:0000256" key="3">
    <source>
        <dbReference type="ARBA" id="ARBA00022679"/>
    </source>
</evidence>
<evidence type="ECO:0000313" key="10">
    <source>
        <dbReference type="EMBL" id="NIK74122.1"/>
    </source>
</evidence>
<evidence type="ECO:0000256" key="1">
    <source>
        <dbReference type="ARBA" id="ARBA00004766"/>
    </source>
</evidence>
<comment type="pathway">
    <text evidence="1 8">Amino-acid biosynthesis; L-lysine biosynthesis via DAP pathway; (S)-tetrahydrodipicolinate from L-aspartate: step 1/4.</text>
</comment>